<dbReference type="PANTHER" id="PTHR14905">
    <property type="entry name" value="NG37"/>
    <property type="match status" value="1"/>
</dbReference>
<evidence type="ECO:0000313" key="3">
    <source>
        <dbReference type="Proteomes" id="UP001357485"/>
    </source>
</evidence>
<feature type="signal peptide" evidence="1">
    <location>
        <begin position="1"/>
        <end position="24"/>
    </location>
</feature>
<organism evidence="2 3">
    <name type="scientific">Cryomyces antarcticus</name>
    <dbReference type="NCBI Taxonomy" id="329879"/>
    <lineage>
        <taxon>Eukaryota</taxon>
        <taxon>Fungi</taxon>
        <taxon>Dikarya</taxon>
        <taxon>Ascomycota</taxon>
        <taxon>Pezizomycotina</taxon>
        <taxon>Dothideomycetes</taxon>
        <taxon>Dothideomycetes incertae sedis</taxon>
        <taxon>Cryomyces</taxon>
    </lineage>
</organism>
<reference evidence="2 3" key="1">
    <citation type="submission" date="2023-08" db="EMBL/GenBank/DDBJ databases">
        <title>Black Yeasts Isolated from many extreme environments.</title>
        <authorList>
            <person name="Coleine C."/>
            <person name="Stajich J.E."/>
            <person name="Selbmann L."/>
        </authorList>
    </citation>
    <scope>NUCLEOTIDE SEQUENCE [LARGE SCALE GENOMIC DNA]</scope>
    <source>
        <strain evidence="2 3">CCFEE 536</strain>
    </source>
</reference>
<proteinExistence type="predicted"/>
<keyword evidence="1" id="KW-0732">Signal</keyword>
<dbReference type="PANTHER" id="PTHR14905:SF7">
    <property type="entry name" value="VON WILLEBRAND FACTOR A DOMAIN-CONTAINING PROTEIN 7"/>
    <property type="match status" value="1"/>
</dbReference>
<dbReference type="InterPro" id="IPR052577">
    <property type="entry name" value="VWA7"/>
</dbReference>
<protein>
    <submittedName>
        <fullName evidence="2">Uncharacterized protein</fullName>
    </submittedName>
</protein>
<dbReference type="Pfam" id="PF07217">
    <property type="entry name" value="Het-C"/>
    <property type="match status" value="1"/>
</dbReference>
<gene>
    <name evidence="2" type="ORF">LTR16_011471</name>
</gene>
<dbReference type="EMBL" id="JAVRRA010019976">
    <property type="protein sequence ID" value="KAK5174851.1"/>
    <property type="molecule type" value="Genomic_DNA"/>
</dbReference>
<accession>A0ABR0LI93</accession>
<feature type="chain" id="PRO_5045757575" evidence="1">
    <location>
        <begin position="25"/>
        <end position="143"/>
    </location>
</feature>
<evidence type="ECO:0000313" key="2">
    <source>
        <dbReference type="EMBL" id="KAK5174851.1"/>
    </source>
</evidence>
<comment type="caution">
    <text evidence="2">The sequence shown here is derived from an EMBL/GenBank/DDBJ whole genome shotgun (WGS) entry which is preliminary data.</text>
</comment>
<dbReference type="Proteomes" id="UP001357485">
    <property type="component" value="Unassembled WGS sequence"/>
</dbReference>
<evidence type="ECO:0000256" key="1">
    <source>
        <dbReference type="SAM" id="SignalP"/>
    </source>
</evidence>
<feature type="non-terminal residue" evidence="2">
    <location>
        <position position="143"/>
    </location>
</feature>
<keyword evidence="3" id="KW-1185">Reference proteome</keyword>
<dbReference type="InterPro" id="IPR010816">
    <property type="entry name" value="Het-C"/>
</dbReference>
<sequence>MAFPKLSIFLFLAVLVLLPSPAAAFGAGNIASISKIEGHNWRHGDIEDMLKTVACLKGHKWTSMMVKRVYFGNWLRDYSQAVDVGTLKGVQAGTIRILVWVLAFMGFGYATGEFEVTDERLGVYRPEEHIDNPRDYADNVDAR</sequence>
<name>A0ABR0LI93_9PEZI</name>